<dbReference type="EMBL" id="VSSQ01118778">
    <property type="protein sequence ID" value="MPN52552.1"/>
    <property type="molecule type" value="Genomic_DNA"/>
</dbReference>
<evidence type="ECO:0000313" key="2">
    <source>
        <dbReference type="EMBL" id="MPN52552.1"/>
    </source>
</evidence>
<dbReference type="AlphaFoldDB" id="A0A645INW8"/>
<sequence>MAALCVLVFGFYFADVHHAAAATRLPHHKPEQPADQHHAQQRGDHGEPCGIILLWQNVVQHRGIRVRGIVFVHIRQHLIDKQVGIRHLVGQLLVLVLRLRLCAGVTVRRGGGRRLQRTQAT</sequence>
<protein>
    <submittedName>
        <fullName evidence="2">Uncharacterized protein</fullName>
    </submittedName>
</protein>
<name>A0A645INW8_9ZZZZ</name>
<feature type="compositionally biased region" description="Basic and acidic residues" evidence="1">
    <location>
        <begin position="28"/>
        <end position="44"/>
    </location>
</feature>
<accession>A0A645INW8</accession>
<proteinExistence type="predicted"/>
<feature type="region of interest" description="Disordered" evidence="1">
    <location>
        <begin position="24"/>
        <end position="44"/>
    </location>
</feature>
<reference evidence="2" key="1">
    <citation type="submission" date="2019-08" db="EMBL/GenBank/DDBJ databases">
        <authorList>
            <person name="Kucharzyk K."/>
            <person name="Murdoch R.W."/>
            <person name="Higgins S."/>
            <person name="Loffler F."/>
        </authorList>
    </citation>
    <scope>NUCLEOTIDE SEQUENCE</scope>
</reference>
<organism evidence="2">
    <name type="scientific">bioreactor metagenome</name>
    <dbReference type="NCBI Taxonomy" id="1076179"/>
    <lineage>
        <taxon>unclassified sequences</taxon>
        <taxon>metagenomes</taxon>
        <taxon>ecological metagenomes</taxon>
    </lineage>
</organism>
<comment type="caution">
    <text evidence="2">The sequence shown here is derived from an EMBL/GenBank/DDBJ whole genome shotgun (WGS) entry which is preliminary data.</text>
</comment>
<evidence type="ECO:0000256" key="1">
    <source>
        <dbReference type="SAM" id="MobiDB-lite"/>
    </source>
</evidence>
<gene>
    <name evidence="2" type="ORF">SDC9_200214</name>
</gene>